<evidence type="ECO:0000256" key="2">
    <source>
        <dbReference type="ARBA" id="ARBA00022884"/>
    </source>
</evidence>
<keyword evidence="9" id="KW-1185">Reference proteome</keyword>
<evidence type="ECO:0000259" key="6">
    <source>
        <dbReference type="PROSITE" id="PS50961"/>
    </source>
</evidence>
<dbReference type="CDD" id="cd08028">
    <property type="entry name" value="LARP_3"/>
    <property type="match status" value="1"/>
</dbReference>
<evidence type="ECO:0000313" key="8">
    <source>
        <dbReference type="EMBL" id="KOB69735.1"/>
    </source>
</evidence>
<evidence type="ECO:0000256" key="5">
    <source>
        <dbReference type="SAM" id="MobiDB-lite"/>
    </source>
</evidence>
<dbReference type="InterPro" id="IPR036388">
    <property type="entry name" value="WH-like_DNA-bd_sf"/>
</dbReference>
<dbReference type="PANTHER" id="PTHR22792">
    <property type="entry name" value="LUPUS LA PROTEIN-RELATED"/>
    <property type="match status" value="1"/>
</dbReference>
<dbReference type="SUPFAM" id="SSF46785">
    <property type="entry name" value="Winged helix' DNA-binding domain"/>
    <property type="match status" value="1"/>
</dbReference>
<dbReference type="GO" id="GO:0003729">
    <property type="term" value="F:mRNA binding"/>
    <property type="evidence" value="ECO:0007669"/>
    <property type="project" value="TreeGrafter"/>
</dbReference>
<dbReference type="STRING" id="104452.A0A0L7L2T9"/>
<feature type="domain" description="XRRM" evidence="7">
    <location>
        <begin position="197"/>
        <end position="322"/>
    </location>
</feature>
<evidence type="ECO:0000256" key="3">
    <source>
        <dbReference type="ARBA" id="ARBA00023242"/>
    </source>
</evidence>
<dbReference type="PROSITE" id="PS51939">
    <property type="entry name" value="XRRM"/>
    <property type="match status" value="1"/>
</dbReference>
<evidence type="ECO:0000256" key="4">
    <source>
        <dbReference type="PROSITE-ProRule" id="PRU00332"/>
    </source>
</evidence>
<dbReference type="Pfam" id="PF08777">
    <property type="entry name" value="RRM_3"/>
    <property type="match status" value="1"/>
</dbReference>
<feature type="compositionally biased region" description="Basic and acidic residues" evidence="5">
    <location>
        <begin position="1"/>
        <end position="11"/>
    </location>
</feature>
<gene>
    <name evidence="8" type="ORF">OBRU01_17154</name>
</gene>
<feature type="region of interest" description="Disordered" evidence="5">
    <location>
        <begin position="299"/>
        <end position="322"/>
    </location>
</feature>
<dbReference type="PROSITE" id="PS50961">
    <property type="entry name" value="HTH_LA"/>
    <property type="match status" value="1"/>
</dbReference>
<dbReference type="InterPro" id="IPR006630">
    <property type="entry name" value="La_HTH"/>
</dbReference>
<dbReference type="GO" id="GO:0005829">
    <property type="term" value="C:cytosol"/>
    <property type="evidence" value="ECO:0007669"/>
    <property type="project" value="TreeGrafter"/>
</dbReference>
<dbReference type="InterPro" id="IPR012677">
    <property type="entry name" value="Nucleotide-bd_a/b_plait_sf"/>
</dbReference>
<protein>
    <submittedName>
        <fullName evidence="8">La protein-like protein</fullName>
    </submittedName>
</protein>
<dbReference type="GO" id="GO:1990904">
    <property type="term" value="C:ribonucleoprotein complex"/>
    <property type="evidence" value="ECO:0007669"/>
    <property type="project" value="UniProtKB-UniRule"/>
</dbReference>
<dbReference type="SMART" id="SM00715">
    <property type="entry name" value="LA"/>
    <property type="match status" value="1"/>
</dbReference>
<reference evidence="8 9" key="1">
    <citation type="journal article" date="2015" name="Genome Biol. Evol.">
        <title>The genome of winter moth (Operophtera brumata) provides a genomic perspective on sexual dimorphism and phenology.</title>
        <authorList>
            <person name="Derks M.F."/>
            <person name="Smit S."/>
            <person name="Salis L."/>
            <person name="Schijlen E."/>
            <person name="Bossers A."/>
            <person name="Mateman C."/>
            <person name="Pijl A.S."/>
            <person name="de Ridder D."/>
            <person name="Groenen M.A."/>
            <person name="Visser M.E."/>
            <person name="Megens H.J."/>
        </authorList>
    </citation>
    <scope>NUCLEOTIDE SEQUENCE [LARGE SCALE GENOMIC DNA]</scope>
    <source>
        <strain evidence="8">WM2013NL</strain>
        <tissue evidence="8">Head and thorax</tissue>
    </source>
</reference>
<feature type="domain" description="HTH La-type RNA-binding" evidence="6">
    <location>
        <begin position="26"/>
        <end position="118"/>
    </location>
</feature>
<comment type="subcellular location">
    <subcellularLocation>
        <location evidence="1">Nucleus</location>
    </subcellularLocation>
</comment>
<evidence type="ECO:0000256" key="1">
    <source>
        <dbReference type="ARBA" id="ARBA00004123"/>
    </source>
</evidence>
<organism evidence="8 9">
    <name type="scientific">Operophtera brumata</name>
    <name type="common">Winter moth</name>
    <name type="synonym">Phalaena brumata</name>
    <dbReference type="NCBI Taxonomy" id="104452"/>
    <lineage>
        <taxon>Eukaryota</taxon>
        <taxon>Metazoa</taxon>
        <taxon>Ecdysozoa</taxon>
        <taxon>Arthropoda</taxon>
        <taxon>Hexapoda</taxon>
        <taxon>Insecta</taxon>
        <taxon>Pterygota</taxon>
        <taxon>Neoptera</taxon>
        <taxon>Endopterygota</taxon>
        <taxon>Lepidoptera</taxon>
        <taxon>Glossata</taxon>
        <taxon>Ditrysia</taxon>
        <taxon>Geometroidea</taxon>
        <taxon>Geometridae</taxon>
        <taxon>Larentiinae</taxon>
        <taxon>Operophtera</taxon>
    </lineage>
</organism>
<comment type="caution">
    <text evidence="8">The sequence shown here is derived from an EMBL/GenBank/DDBJ whole genome shotgun (WGS) entry which is preliminary data.</text>
</comment>
<dbReference type="InterPro" id="IPR014886">
    <property type="entry name" value="La_xRRM"/>
</dbReference>
<dbReference type="GO" id="GO:0010494">
    <property type="term" value="C:cytoplasmic stress granule"/>
    <property type="evidence" value="ECO:0007669"/>
    <property type="project" value="TreeGrafter"/>
</dbReference>
<dbReference type="GO" id="GO:0008033">
    <property type="term" value="P:tRNA processing"/>
    <property type="evidence" value="ECO:0007669"/>
    <property type="project" value="TreeGrafter"/>
</dbReference>
<feature type="compositionally biased region" description="Basic and acidic residues" evidence="5">
    <location>
        <begin position="211"/>
        <end position="224"/>
    </location>
</feature>
<dbReference type="InterPro" id="IPR036390">
    <property type="entry name" value="WH_DNA-bd_sf"/>
</dbReference>
<dbReference type="InterPro" id="IPR045180">
    <property type="entry name" value="La_dom_prot"/>
</dbReference>
<dbReference type="Gene3D" id="3.30.70.330">
    <property type="match status" value="2"/>
</dbReference>
<dbReference type="PANTHER" id="PTHR22792:SF166">
    <property type="entry name" value="LUPUS LA PROTEIN HOMOLOG"/>
    <property type="match status" value="1"/>
</dbReference>
<evidence type="ECO:0000313" key="9">
    <source>
        <dbReference type="Proteomes" id="UP000037510"/>
    </source>
</evidence>
<dbReference type="InterPro" id="IPR002344">
    <property type="entry name" value="Lupus_La"/>
</dbReference>
<accession>A0A0L7L2T9</accession>
<dbReference type="GO" id="GO:0005634">
    <property type="term" value="C:nucleus"/>
    <property type="evidence" value="ECO:0007669"/>
    <property type="project" value="UniProtKB-SubCell"/>
</dbReference>
<dbReference type="GO" id="GO:0045727">
    <property type="term" value="P:positive regulation of translation"/>
    <property type="evidence" value="ECO:0007669"/>
    <property type="project" value="TreeGrafter"/>
</dbReference>
<dbReference type="PRINTS" id="PR00302">
    <property type="entry name" value="LUPUSLA"/>
</dbReference>
<feature type="region of interest" description="Disordered" evidence="5">
    <location>
        <begin position="1"/>
        <end position="31"/>
    </location>
</feature>
<dbReference type="InterPro" id="IPR035979">
    <property type="entry name" value="RBD_domain_sf"/>
</dbReference>
<sequence length="322" mass="37640">LTTMTEEKEVPEPNGQEPTENVADNQDDETEVESAIIRQVEYYFGDANLPRDKFLREQVQLDEGWVPLDVLTRFNRLNKLTTDTEVIAKALLKSTTGLLEISEDNKKLRRHPEMPVPELNEERRKELSGRTVYIKGFTKETTLDEILAFLKQHEGVEHVIMRKYQERNTRNRVFKGSVFVLFKTKEQEDYNKKKQEEYMAKKQLKDKKHKDKEQKSEKPEKEELKLPTGCGEVAYIDFKVGDTEGWVRFTKENAAKEVSAKITDGKIKITEADVVFKLLEGDEEKAYLDKTIEEMTKRRRNMKQNKFNKGKNFKGNRGQGRK</sequence>
<dbReference type="CDD" id="cd12291">
    <property type="entry name" value="RRM1_La"/>
    <property type="match status" value="1"/>
</dbReference>
<feature type="region of interest" description="Disordered" evidence="5">
    <location>
        <begin position="201"/>
        <end position="224"/>
    </location>
</feature>
<feature type="non-terminal residue" evidence="8">
    <location>
        <position position="322"/>
    </location>
</feature>
<proteinExistence type="predicted"/>
<dbReference type="EMBL" id="JTDY01003326">
    <property type="protein sequence ID" value="KOB69735.1"/>
    <property type="molecule type" value="Genomic_DNA"/>
</dbReference>
<dbReference type="AlphaFoldDB" id="A0A0L7L2T9"/>
<evidence type="ECO:0000259" key="7">
    <source>
        <dbReference type="PROSITE" id="PS51939"/>
    </source>
</evidence>
<dbReference type="SUPFAM" id="SSF54928">
    <property type="entry name" value="RNA-binding domain, RBD"/>
    <property type="match status" value="1"/>
</dbReference>
<feature type="non-terminal residue" evidence="8">
    <location>
        <position position="1"/>
    </location>
</feature>
<keyword evidence="3" id="KW-0539">Nucleus</keyword>
<dbReference type="Pfam" id="PF05383">
    <property type="entry name" value="La"/>
    <property type="match status" value="1"/>
</dbReference>
<name>A0A0L7L2T9_OPEBR</name>
<keyword evidence="2 4" id="KW-0694">RNA-binding</keyword>
<dbReference type="Proteomes" id="UP000037510">
    <property type="component" value="Unassembled WGS sequence"/>
</dbReference>
<dbReference type="Gene3D" id="1.10.10.10">
    <property type="entry name" value="Winged helix-like DNA-binding domain superfamily/Winged helix DNA-binding domain"/>
    <property type="match status" value="1"/>
</dbReference>